<dbReference type="InterPro" id="IPR011701">
    <property type="entry name" value="MFS"/>
</dbReference>
<evidence type="ECO:0000256" key="2">
    <source>
        <dbReference type="ARBA" id="ARBA00022692"/>
    </source>
</evidence>
<evidence type="ECO:0000259" key="6">
    <source>
        <dbReference type="PROSITE" id="PS50850"/>
    </source>
</evidence>
<feature type="transmembrane region" description="Helical" evidence="5">
    <location>
        <begin position="97"/>
        <end position="123"/>
    </location>
</feature>
<keyword evidence="4 5" id="KW-0472">Membrane</keyword>
<dbReference type="Proteomes" id="UP001324287">
    <property type="component" value="Chromosome"/>
</dbReference>
<gene>
    <name evidence="7" type="ORF">U6N30_32345</name>
</gene>
<keyword evidence="8" id="KW-1185">Reference proteome</keyword>
<evidence type="ECO:0000256" key="1">
    <source>
        <dbReference type="ARBA" id="ARBA00004651"/>
    </source>
</evidence>
<evidence type="ECO:0000313" key="8">
    <source>
        <dbReference type="Proteomes" id="UP001324287"/>
    </source>
</evidence>
<protein>
    <submittedName>
        <fullName evidence="7">MFS transporter</fullName>
    </submittedName>
</protein>
<accession>A0ABZ1B073</accession>
<dbReference type="PANTHER" id="PTHR23526">
    <property type="entry name" value="INTEGRAL MEMBRANE TRANSPORT PROTEIN-RELATED"/>
    <property type="match status" value="1"/>
</dbReference>
<feature type="transmembrane region" description="Helical" evidence="5">
    <location>
        <begin position="135"/>
        <end position="157"/>
    </location>
</feature>
<feature type="transmembrane region" description="Helical" evidence="5">
    <location>
        <begin position="73"/>
        <end position="91"/>
    </location>
</feature>
<dbReference type="InterPro" id="IPR036259">
    <property type="entry name" value="MFS_trans_sf"/>
</dbReference>
<proteinExistence type="predicted"/>
<feature type="transmembrane region" description="Helical" evidence="5">
    <location>
        <begin position="43"/>
        <end position="61"/>
    </location>
</feature>
<dbReference type="RefSeq" id="WP_324275522.1">
    <property type="nucleotide sequence ID" value="NZ_CP141261.1"/>
</dbReference>
<sequence length="212" mass="21460">MTDVRLPRWLLPLLLSAVLVQTALNLARPLVTYRVIGLGGDALAVGLVAAAFAILPLAAAMPLGRLTDRLRGLVGILTVGMVLSAGGTLAMSTTGSLTALAATSAILGLGQLVFMLSAQGIIARWSGDHRLDRGFGLFTAAVAVGQLLGPLLVGALLGDASGTALLQASRVALWVAAGIALLSVPVAGSWRCACRGPLDVPRAKPGSRSTPA</sequence>
<name>A0ABZ1B073_9ACTN</name>
<keyword evidence="2 5" id="KW-0812">Transmembrane</keyword>
<evidence type="ECO:0000256" key="4">
    <source>
        <dbReference type="ARBA" id="ARBA00023136"/>
    </source>
</evidence>
<keyword evidence="3 5" id="KW-1133">Transmembrane helix</keyword>
<feature type="domain" description="Major facilitator superfamily (MFS) profile" evidence="6">
    <location>
        <begin position="1"/>
        <end position="212"/>
    </location>
</feature>
<evidence type="ECO:0000313" key="7">
    <source>
        <dbReference type="EMBL" id="WRL64194.1"/>
    </source>
</evidence>
<dbReference type="PRINTS" id="PR01036">
    <property type="entry name" value="TCRTETB"/>
</dbReference>
<dbReference type="InterPro" id="IPR020846">
    <property type="entry name" value="MFS_dom"/>
</dbReference>
<dbReference type="SUPFAM" id="SSF103473">
    <property type="entry name" value="MFS general substrate transporter"/>
    <property type="match status" value="1"/>
</dbReference>
<feature type="transmembrane region" description="Helical" evidence="5">
    <location>
        <begin position="172"/>
        <end position="194"/>
    </location>
</feature>
<dbReference type="PANTHER" id="PTHR23526:SF4">
    <property type="entry name" value="INTEGRAL MEMBRANE TRANSPORT PROTEIN"/>
    <property type="match status" value="1"/>
</dbReference>
<dbReference type="Pfam" id="PF07690">
    <property type="entry name" value="MFS_1"/>
    <property type="match status" value="1"/>
</dbReference>
<dbReference type="Gene3D" id="1.20.1250.20">
    <property type="entry name" value="MFS general substrate transporter like domains"/>
    <property type="match status" value="1"/>
</dbReference>
<reference evidence="7 8" key="1">
    <citation type="submission" date="2023-12" db="EMBL/GenBank/DDBJ databases">
        <title>Blastococcus brunescens sp. nov., an actonobacterium isolated from sandstone collected in sahara desert.</title>
        <authorList>
            <person name="Gtari M."/>
            <person name="Ghodhbane F."/>
        </authorList>
    </citation>
    <scope>NUCLEOTIDE SEQUENCE [LARGE SCALE GENOMIC DNA]</scope>
    <source>
        <strain evidence="7 8">BMG 8361</strain>
    </source>
</reference>
<evidence type="ECO:0000256" key="3">
    <source>
        <dbReference type="ARBA" id="ARBA00022989"/>
    </source>
</evidence>
<organism evidence="7 8">
    <name type="scientific">Blastococcus brunescens</name>
    <dbReference type="NCBI Taxonomy" id="1564165"/>
    <lineage>
        <taxon>Bacteria</taxon>
        <taxon>Bacillati</taxon>
        <taxon>Actinomycetota</taxon>
        <taxon>Actinomycetes</taxon>
        <taxon>Geodermatophilales</taxon>
        <taxon>Geodermatophilaceae</taxon>
        <taxon>Blastococcus</taxon>
    </lineage>
</organism>
<evidence type="ECO:0000256" key="5">
    <source>
        <dbReference type="SAM" id="Phobius"/>
    </source>
</evidence>
<dbReference type="InterPro" id="IPR052528">
    <property type="entry name" value="Sugar_transport-like"/>
</dbReference>
<dbReference type="PROSITE" id="PS50850">
    <property type="entry name" value="MFS"/>
    <property type="match status" value="1"/>
</dbReference>
<dbReference type="EMBL" id="CP141261">
    <property type="protein sequence ID" value="WRL64194.1"/>
    <property type="molecule type" value="Genomic_DNA"/>
</dbReference>
<comment type="subcellular location">
    <subcellularLocation>
        <location evidence="1">Cell membrane</location>
        <topology evidence="1">Multi-pass membrane protein</topology>
    </subcellularLocation>
</comment>